<accession>A0A3S7UNZ5</accession>
<organism evidence="1 2">
    <name type="scientific">Lactobacillus phage Iacchus</name>
    <dbReference type="NCBI Taxonomy" id="2315483"/>
    <lineage>
        <taxon>Viruses</taxon>
        <taxon>Duplodnaviria</taxon>
        <taxon>Heunggongvirae</taxon>
        <taxon>Uroviricota</taxon>
        <taxon>Caudoviricetes</taxon>
        <taxon>Herelleviridae</taxon>
        <taxon>Harbinvirus</taxon>
        <taxon>Harbinvirus iacchus</taxon>
    </lineage>
</organism>
<dbReference type="GeneID" id="55005470"/>
<proteinExistence type="predicted"/>
<reference evidence="1 2" key="1">
    <citation type="submission" date="2018-08" db="EMBL/GenBank/DDBJ databases">
        <title>Lactobacillus phages that infect wine-derived L. plantarum strains.</title>
        <authorList>
            <person name="Kyrkou I."/>
            <person name="Byth Carstens A."/>
            <person name="Ellegaard-Jensen L."/>
            <person name="Kot W."/>
            <person name="Hestbjerg Hansen L."/>
        </authorList>
    </citation>
    <scope>NUCLEOTIDE SEQUENCE [LARGE SCALE GENOMIC DNA]</scope>
</reference>
<dbReference type="EMBL" id="MH809529">
    <property type="protein sequence ID" value="AYH92017.1"/>
    <property type="molecule type" value="Genomic_DNA"/>
</dbReference>
<dbReference type="RefSeq" id="YP_009814340.1">
    <property type="nucleotide sequence ID" value="NC_048084.1"/>
</dbReference>
<name>A0A3S7UNZ5_9CAUD</name>
<dbReference type="Proteomes" id="UP000273551">
    <property type="component" value="Segment"/>
</dbReference>
<dbReference type="KEGG" id="vg:55005470"/>
<evidence type="ECO:0000313" key="1">
    <source>
        <dbReference type="EMBL" id="AYH92017.1"/>
    </source>
</evidence>
<sequence length="161" mass="17542">MAGLVKNKTNLGGLTMKFSEALQAMLDGKKVTRVNSTGYGYIMLNDDGDVVGNTGSPFSLSKKDFIADWEIADIPSAGALLTQYGSTSKYRLIKEADGTYAILDDKTFVEIAKGIDEGQLVSMLNFQSLSIASKSDKNELDEVWNVARKHHNRLANTEGDN</sequence>
<evidence type="ECO:0000313" key="2">
    <source>
        <dbReference type="Proteomes" id="UP000273551"/>
    </source>
</evidence>
<protein>
    <submittedName>
        <fullName evidence="1">Uncharacterized protein</fullName>
    </submittedName>
</protein>
<keyword evidence="2" id="KW-1185">Reference proteome</keyword>